<dbReference type="InterPro" id="IPR008966">
    <property type="entry name" value="Adhesion_dom_sf"/>
</dbReference>
<keyword evidence="6" id="KW-0175">Coiled coil</keyword>
<comment type="caution">
    <text evidence="10">The sequence shown here is derived from an EMBL/GenBank/DDBJ whole genome shotgun (WGS) entry which is preliminary data.</text>
</comment>
<evidence type="ECO:0000256" key="7">
    <source>
        <dbReference type="SAM" id="MobiDB-lite"/>
    </source>
</evidence>
<evidence type="ECO:0000256" key="2">
    <source>
        <dbReference type="ARBA" id="ARBA00022512"/>
    </source>
</evidence>
<dbReference type="eggNOG" id="COG1196">
    <property type="taxonomic scope" value="Bacteria"/>
</dbReference>
<evidence type="ECO:0000259" key="8">
    <source>
        <dbReference type="Pfam" id="PF10425"/>
    </source>
</evidence>
<dbReference type="Gene3D" id="2.60.40.1290">
    <property type="match status" value="1"/>
</dbReference>
<dbReference type="InterPro" id="IPR041171">
    <property type="entry name" value="SDR_Ig"/>
</dbReference>
<feature type="region of interest" description="Disordered" evidence="7">
    <location>
        <begin position="48"/>
        <end position="129"/>
    </location>
</feature>
<sequence length="740" mass="82156">MDNKFKRIIEFKKQKGSNRKPRYATRKLSIGLVSCMLGYALLVSPSSVEAAELDSENQAVAEESAEPEITSEENSEENKEETPAEGNVEEKTPAPAEEKPVEKTENTEAPKETEKTEEAPEEKEEAVVEDKAAFTLKEEQKQALKEADFTDSEIAEIEEEIAKKLEADSSLDAQTLVDEKISEKAPALEMGEENKPEAVAAPADENRAPKDISNEVTNINGSIEGLTNKDATTIKPIGQDTNIEGKDYDTQAEAFLSFDVPNSTIEGDYVDITLSNNVNINGIVENVQPGQLDAFFGPEKIATASYDKANRTIRYKFTKAVESYGNVTVNTRFPLFIDQNVVTAPTSEQTIGIKVGNNDPIERTYTVDYHMDNIGGNDKYVSNGYSDITNVNREEGTYDQTIYINPLGKDQRGTELTIENLPGNSGVIFDQEVLDNVKLYVVKDPGNLALSFAWDPDNLVEVGADGYTKTLDGDKIVLNIKNKVDPLNPNKPDVIRGDSVLVARYEGKFKNDAFDDAATRVTFDNGTPAKADNYHWDNIIYTTDADASGTGDEEIGYFEDYHVYQTINADGSITTDDFEFVPQQQGPESEEYETVKKDREGYELVSVESPDGAAFDENGAKTTGNFVNGKTLHVKYVYQKRPVAKKGSFQEHHIYQTKKLDGSIVQDDKVDKDVTEGTEKENYKTSKQDREGYTLIEVKSANGGQFNKDGSEKEANYIADTKQEVTYIYQKEESKPWTSL</sequence>
<evidence type="ECO:0000256" key="6">
    <source>
        <dbReference type="SAM" id="Coils"/>
    </source>
</evidence>
<feature type="domain" description="Fibrinogen-binding" evidence="8">
    <location>
        <begin position="379"/>
        <end position="538"/>
    </location>
</feature>
<evidence type="ECO:0000259" key="9">
    <source>
        <dbReference type="Pfam" id="PF17961"/>
    </source>
</evidence>
<evidence type="ECO:0000313" key="11">
    <source>
        <dbReference type="Proteomes" id="UP000005286"/>
    </source>
</evidence>
<evidence type="ECO:0000256" key="1">
    <source>
        <dbReference type="ARBA" id="ARBA00004168"/>
    </source>
</evidence>
<dbReference type="Pfam" id="PF10425">
    <property type="entry name" value="SdrG_C_C"/>
    <property type="match status" value="1"/>
</dbReference>
<organism evidence="10 11">
    <name type="scientific">Anaerococcus prevotii ACS-065-V-Col13</name>
    <dbReference type="NCBI Taxonomy" id="879305"/>
    <lineage>
        <taxon>Bacteria</taxon>
        <taxon>Bacillati</taxon>
        <taxon>Bacillota</taxon>
        <taxon>Tissierellia</taxon>
        <taxon>Tissierellales</taxon>
        <taxon>Peptoniphilaceae</taxon>
        <taxon>Anaerococcus</taxon>
    </lineage>
</organism>
<evidence type="ECO:0000256" key="3">
    <source>
        <dbReference type="ARBA" id="ARBA00022525"/>
    </source>
</evidence>
<keyword evidence="4" id="KW-0732">Signal</keyword>
<dbReference type="NCBIfam" id="TIGR01168">
    <property type="entry name" value="YSIRK_signal"/>
    <property type="match status" value="1"/>
</dbReference>
<dbReference type="InterPro" id="IPR011252">
    <property type="entry name" value="Fibrogen-bd_dom1"/>
</dbReference>
<dbReference type="Gene3D" id="2.60.40.1280">
    <property type="match status" value="1"/>
</dbReference>
<keyword evidence="3" id="KW-0964">Secreted</keyword>
<evidence type="ECO:0000256" key="5">
    <source>
        <dbReference type="ARBA" id="ARBA00023088"/>
    </source>
</evidence>
<evidence type="ECO:0000256" key="4">
    <source>
        <dbReference type="ARBA" id="ARBA00022729"/>
    </source>
</evidence>
<dbReference type="AlphaFoldDB" id="F0GVD7"/>
<dbReference type="Pfam" id="PF17961">
    <property type="entry name" value="Big_8"/>
    <property type="match status" value="1"/>
</dbReference>
<dbReference type="SUPFAM" id="SSF49401">
    <property type="entry name" value="Bacterial adhesins"/>
    <property type="match status" value="2"/>
</dbReference>
<reference evidence="10 11" key="1">
    <citation type="submission" date="2011-01" db="EMBL/GenBank/DDBJ databases">
        <authorList>
            <person name="Durkin A.S."/>
            <person name="Madupu R."/>
            <person name="Torralba M."/>
            <person name="Gillis M."/>
            <person name="Methe B."/>
            <person name="Sutton G."/>
            <person name="Nelson K.E."/>
        </authorList>
    </citation>
    <scope>NUCLEOTIDE SEQUENCE [LARGE SCALE GENOMIC DNA]</scope>
    <source>
        <strain evidence="10 11">ACS-065-V-Col13</strain>
    </source>
</reference>
<dbReference type="STRING" id="879305.HMPREF9290_0768"/>
<keyword evidence="11" id="KW-1185">Reference proteome</keyword>
<accession>F0GVD7</accession>
<gene>
    <name evidence="10" type="ORF">HMPREF9290_0768</name>
</gene>
<name>F0GVD7_9FIRM</name>
<dbReference type="GO" id="GO:0007155">
    <property type="term" value="P:cell adhesion"/>
    <property type="evidence" value="ECO:0007669"/>
    <property type="project" value="InterPro"/>
</dbReference>
<dbReference type="InterPro" id="IPR005877">
    <property type="entry name" value="YSIRK_signal_dom"/>
</dbReference>
<feature type="compositionally biased region" description="Acidic residues" evidence="7">
    <location>
        <begin position="63"/>
        <end position="75"/>
    </location>
</feature>
<dbReference type="EMBL" id="AEXM01000016">
    <property type="protein sequence ID" value="EGC82194.1"/>
    <property type="molecule type" value="Genomic_DNA"/>
</dbReference>
<keyword evidence="2" id="KW-0134">Cell wall</keyword>
<feature type="compositionally biased region" description="Basic and acidic residues" evidence="7">
    <location>
        <begin position="76"/>
        <end position="118"/>
    </location>
</feature>
<dbReference type="RefSeq" id="WP_004834787.1">
    <property type="nucleotide sequence ID" value="NZ_AEXM01000016.1"/>
</dbReference>
<proteinExistence type="predicted"/>
<keyword evidence="5" id="KW-0572">Peptidoglycan-anchor</keyword>
<feature type="coiled-coil region" evidence="6">
    <location>
        <begin position="140"/>
        <end position="167"/>
    </location>
</feature>
<evidence type="ECO:0000313" key="10">
    <source>
        <dbReference type="EMBL" id="EGC82194.1"/>
    </source>
</evidence>
<dbReference type="Proteomes" id="UP000005286">
    <property type="component" value="Unassembled WGS sequence"/>
</dbReference>
<feature type="non-terminal residue" evidence="10">
    <location>
        <position position="740"/>
    </location>
</feature>
<protein>
    <submittedName>
        <fullName evidence="10">Gram-positive signal peptide protein, YSIRK family</fullName>
    </submittedName>
</protein>
<dbReference type="InterPro" id="IPR011266">
    <property type="entry name" value="Adhesin_Fg-bd_dom_2"/>
</dbReference>
<comment type="subcellular location">
    <subcellularLocation>
        <location evidence="1">Secreted</location>
        <location evidence="1">Cell wall</location>
        <topology evidence="1">Peptidoglycan-anchor</topology>
    </subcellularLocation>
</comment>
<feature type="domain" description="SDR-like Ig" evidence="9">
    <location>
        <begin position="256"/>
        <end position="344"/>
    </location>
</feature>
<feature type="region of interest" description="Disordered" evidence="7">
    <location>
        <begin position="671"/>
        <end position="690"/>
    </location>
</feature>